<keyword evidence="4 7" id="KW-0949">S-adenosyl-L-methionine</keyword>
<name>A0A1H9KS83_9GAMM</name>
<keyword evidence="5 7" id="KW-0819">tRNA processing</keyword>
<sequence>MTPERTAKLTQTLNRRQPDLTLITDQVHKPRNIAALIRTCDAVGIPRIHTVTPKEGYGFKGTTRGSDRWVKTQNHRSVSDAIAGAKAQGMKIYAAHFSDRAIDYREVDFTQPCALLMGAEKHGVSDEGAALADEHILIPMMGMVGSLNVSTAAGIILVEAQNQRLKAGLYEQSRLDPQEYKDTLFEWSFPDLADFCHKKGLEYPPMDDLLALMDAPAWYQAVRDGSAPKRQW</sequence>
<comment type="caution">
    <text evidence="7">Lacks conserved residue(s) required for the propagation of feature annotation.</text>
</comment>
<dbReference type="Pfam" id="PF00588">
    <property type="entry name" value="SpoU_methylase"/>
    <property type="match status" value="1"/>
</dbReference>
<evidence type="ECO:0000256" key="3">
    <source>
        <dbReference type="ARBA" id="ARBA00022679"/>
    </source>
</evidence>
<dbReference type="Gene3D" id="3.40.1280.10">
    <property type="match status" value="1"/>
</dbReference>
<dbReference type="Proteomes" id="UP000198749">
    <property type="component" value="Unassembled WGS sequence"/>
</dbReference>
<dbReference type="AlphaFoldDB" id="A0A1H9KS83"/>
<evidence type="ECO:0000256" key="4">
    <source>
        <dbReference type="ARBA" id="ARBA00022691"/>
    </source>
</evidence>
<dbReference type="NCBIfam" id="NF008295">
    <property type="entry name" value="PRK11081.1"/>
    <property type="match status" value="1"/>
</dbReference>
<feature type="binding site" evidence="7">
    <location>
        <position position="147"/>
    </location>
    <ligand>
        <name>S-adenosyl-L-methionine</name>
        <dbReference type="ChEBI" id="CHEBI:59789"/>
    </ligand>
</feature>
<feature type="domain" description="tRNA/rRNA methyltransferase SpoU type" evidence="8">
    <location>
        <begin position="20"/>
        <end position="157"/>
    </location>
</feature>
<dbReference type="InterPro" id="IPR033671">
    <property type="entry name" value="TrmH"/>
</dbReference>
<gene>
    <name evidence="7" type="primary">trmH</name>
    <name evidence="10" type="ORF">SAMN03080615_03633</name>
</gene>
<evidence type="ECO:0000256" key="6">
    <source>
        <dbReference type="ARBA" id="ARBA00022884"/>
    </source>
</evidence>
<dbReference type="InterPro" id="IPR029026">
    <property type="entry name" value="tRNA_m1G_MTases_N"/>
</dbReference>
<evidence type="ECO:0000313" key="10">
    <source>
        <dbReference type="EMBL" id="SER02020.1"/>
    </source>
</evidence>
<organism evidence="10 11">
    <name type="scientific">Amphritea atlantica</name>
    <dbReference type="NCBI Taxonomy" id="355243"/>
    <lineage>
        <taxon>Bacteria</taxon>
        <taxon>Pseudomonadati</taxon>
        <taxon>Pseudomonadota</taxon>
        <taxon>Gammaproteobacteria</taxon>
        <taxon>Oceanospirillales</taxon>
        <taxon>Oceanospirillaceae</taxon>
        <taxon>Amphritea</taxon>
    </lineage>
</organism>
<keyword evidence="6 7" id="KW-0694">RNA-binding</keyword>
<evidence type="ECO:0000256" key="7">
    <source>
        <dbReference type="HAMAP-Rule" id="MF_02060"/>
    </source>
</evidence>
<evidence type="ECO:0000256" key="2">
    <source>
        <dbReference type="ARBA" id="ARBA00022603"/>
    </source>
</evidence>
<protein>
    <recommendedName>
        <fullName evidence="7">tRNA (guanosine(18)-2'-O)-methyltransferase</fullName>
        <ecNumber evidence="7">2.1.1.34</ecNumber>
    </recommendedName>
    <alternativeName>
        <fullName evidence="7">tRNA [Gm18] methyltransferase</fullName>
    </alternativeName>
</protein>
<evidence type="ECO:0000256" key="5">
    <source>
        <dbReference type="ARBA" id="ARBA00022694"/>
    </source>
</evidence>
<dbReference type="GO" id="GO:0002938">
    <property type="term" value="P:tRNA guanine ribose methylation"/>
    <property type="evidence" value="ECO:0007669"/>
    <property type="project" value="UniProtKB-UniRule"/>
</dbReference>
<evidence type="ECO:0000313" key="11">
    <source>
        <dbReference type="Proteomes" id="UP000198749"/>
    </source>
</evidence>
<keyword evidence="1 7" id="KW-0820">tRNA-binding</keyword>
<evidence type="ECO:0000259" key="8">
    <source>
        <dbReference type="Pfam" id="PF00588"/>
    </source>
</evidence>
<keyword evidence="2 7" id="KW-0489">Methyltransferase</keyword>
<dbReference type="InterPro" id="IPR001537">
    <property type="entry name" value="SpoU_MeTrfase"/>
</dbReference>
<accession>A0A1H9KS83</accession>
<dbReference type="SUPFAM" id="SSF75217">
    <property type="entry name" value="alpha/beta knot"/>
    <property type="match status" value="1"/>
</dbReference>
<comment type="catalytic activity">
    <reaction evidence="7">
        <text>guanosine(18) in tRNA + S-adenosyl-L-methionine = 2'-O-methylguanosine(18) in tRNA + S-adenosyl-L-homocysteine + H(+)</text>
        <dbReference type="Rhea" id="RHEA:20077"/>
        <dbReference type="Rhea" id="RHEA-COMP:10190"/>
        <dbReference type="Rhea" id="RHEA-COMP:10192"/>
        <dbReference type="ChEBI" id="CHEBI:15378"/>
        <dbReference type="ChEBI" id="CHEBI:57856"/>
        <dbReference type="ChEBI" id="CHEBI:59789"/>
        <dbReference type="ChEBI" id="CHEBI:74269"/>
        <dbReference type="ChEBI" id="CHEBI:74445"/>
        <dbReference type="EC" id="2.1.1.34"/>
    </reaction>
</comment>
<keyword evidence="11" id="KW-1185">Reference proteome</keyword>
<dbReference type="CDD" id="cd18092">
    <property type="entry name" value="SpoU-like_TrmH"/>
    <property type="match status" value="1"/>
</dbReference>
<dbReference type="Pfam" id="PF12105">
    <property type="entry name" value="SpoU_methylas_C"/>
    <property type="match status" value="1"/>
</dbReference>
<reference evidence="11" key="1">
    <citation type="submission" date="2016-10" db="EMBL/GenBank/DDBJ databases">
        <authorList>
            <person name="Varghese N."/>
            <person name="Submissions S."/>
        </authorList>
    </citation>
    <scope>NUCLEOTIDE SEQUENCE [LARGE SCALE GENOMIC DNA]</scope>
    <source>
        <strain evidence="11">DSM 18887</strain>
    </source>
</reference>
<dbReference type="PANTHER" id="PTHR43453:SF1">
    <property type="entry name" value="TRNA_RRNA METHYLTRANSFERASE SPOU TYPE DOMAIN-CONTAINING PROTEIN"/>
    <property type="match status" value="1"/>
</dbReference>
<dbReference type="PANTHER" id="PTHR43453">
    <property type="entry name" value="RRNA METHYLASE-LIKE"/>
    <property type="match status" value="1"/>
</dbReference>
<dbReference type="EC" id="2.1.1.34" evidence="7"/>
<dbReference type="HAMAP" id="MF_02060">
    <property type="entry name" value="tRNA_methyltr_TrmH"/>
    <property type="match status" value="1"/>
</dbReference>
<feature type="domain" description="RNA methyltransferase SpoU/TrmH type C-terminal" evidence="9">
    <location>
        <begin position="163"/>
        <end position="208"/>
    </location>
</feature>
<dbReference type="GO" id="GO:0000049">
    <property type="term" value="F:tRNA binding"/>
    <property type="evidence" value="ECO:0007669"/>
    <property type="project" value="UniProtKB-UniRule"/>
</dbReference>
<comment type="function">
    <text evidence="7">Catalyzes the 2'-O methylation of guanosine at position 18 in tRNA.</text>
</comment>
<keyword evidence="3 7" id="KW-0808">Transferase</keyword>
<dbReference type="RefSeq" id="WP_091361024.1">
    <property type="nucleotide sequence ID" value="NZ_AP025284.1"/>
</dbReference>
<dbReference type="STRING" id="355243.SAMN03080615_03633"/>
<feature type="binding site" evidence="7">
    <location>
        <position position="138"/>
    </location>
    <ligand>
        <name>S-adenosyl-L-methionine</name>
        <dbReference type="ChEBI" id="CHEBI:59789"/>
    </ligand>
</feature>
<proteinExistence type="inferred from homology"/>
<dbReference type="GO" id="GO:0141100">
    <property type="term" value="F:tRNA (guanine(18)-2'-O)-methyltransferase activity"/>
    <property type="evidence" value="ECO:0007669"/>
    <property type="project" value="UniProtKB-UniRule"/>
</dbReference>
<comment type="similarity">
    <text evidence="7">Belongs to the class IV-like SAM-binding methyltransferase superfamily. RNA methyltransferase TrmH family.</text>
</comment>
<dbReference type="InterPro" id="IPR029028">
    <property type="entry name" value="Alpha/beta_knot_MTases"/>
</dbReference>
<evidence type="ECO:0000259" key="9">
    <source>
        <dbReference type="Pfam" id="PF12105"/>
    </source>
</evidence>
<dbReference type="OrthoDB" id="9794400at2"/>
<dbReference type="EMBL" id="FOGB01000014">
    <property type="protein sequence ID" value="SER02020.1"/>
    <property type="molecule type" value="Genomic_DNA"/>
</dbReference>
<dbReference type="InterPro" id="IPR022724">
    <property type="entry name" value="rRNA_MeTrfase_SpoU_C"/>
</dbReference>
<evidence type="ECO:0000256" key="1">
    <source>
        <dbReference type="ARBA" id="ARBA00022555"/>
    </source>
</evidence>